<evidence type="ECO:0000313" key="2">
    <source>
        <dbReference type="Proteomes" id="UP000308730"/>
    </source>
</evidence>
<evidence type="ECO:0000313" key="1">
    <source>
        <dbReference type="EMBL" id="THH29463.1"/>
    </source>
</evidence>
<protein>
    <submittedName>
        <fullName evidence="1">Uncharacterized protein</fullName>
    </submittedName>
</protein>
<dbReference type="Proteomes" id="UP000308730">
    <property type="component" value="Unassembled WGS sequence"/>
</dbReference>
<dbReference type="EMBL" id="SGPM01000123">
    <property type="protein sequence ID" value="THH29463.1"/>
    <property type="molecule type" value="Genomic_DNA"/>
</dbReference>
<proteinExistence type="predicted"/>
<keyword evidence="2" id="KW-1185">Reference proteome</keyword>
<accession>A0A4V3XII9</accession>
<organism evidence="1 2">
    <name type="scientific">Antrodiella citrinella</name>
    <dbReference type="NCBI Taxonomy" id="2447956"/>
    <lineage>
        <taxon>Eukaryota</taxon>
        <taxon>Fungi</taxon>
        <taxon>Dikarya</taxon>
        <taxon>Basidiomycota</taxon>
        <taxon>Agaricomycotina</taxon>
        <taxon>Agaricomycetes</taxon>
        <taxon>Polyporales</taxon>
        <taxon>Steccherinaceae</taxon>
        <taxon>Antrodiella</taxon>
    </lineage>
</organism>
<reference evidence="1 2" key="1">
    <citation type="submission" date="2019-02" db="EMBL/GenBank/DDBJ databases">
        <title>Genome sequencing of the rare red list fungi Antrodiella citrinella (Flaviporus citrinellus).</title>
        <authorList>
            <person name="Buettner E."/>
            <person name="Kellner H."/>
        </authorList>
    </citation>
    <scope>NUCLEOTIDE SEQUENCE [LARGE SCALE GENOMIC DNA]</scope>
    <source>
        <strain evidence="1 2">DSM 108506</strain>
    </source>
</reference>
<sequence>MLIFSLQYCSLCHDFGKLVRCTNVECGTEVCYERMGEGQGFPCILIHDIVATSPTFKCPKCLLRRKIPLPYQILHPPTHQLSLGPRRPLQVIHLQSPRASHYPQESFDLHFKSLFDTYSGLFSSHIITLDPMKHLKANKKAQREAREWQTAHPTSMLVVIVSAHSSPFDGGLIFEDNETSTRSDNIDKVLRAFMPGLLVEDPLPPRGALQSPLNLVGPVSSIDHDPILVLISCGAVITHPNNYNHLIHASRVRFSFTLGFADPAIIPAEVYPPVQQLIHKIWDGEVYREAVNHTLLNPSLIQRSPVLVTFHVKEEMQTMYLFSLPTRWHFRPLGLNFRCPRPDCSVYLEAQVKDQKQSPLKLKFRCINCQKQVKGSVIFEPSPCTTNHQHIRYHPRYPVDSNYFALVASKEWRELTREGAS</sequence>
<dbReference type="AlphaFoldDB" id="A0A4V3XII9"/>
<name>A0A4V3XII9_9APHY</name>
<comment type="caution">
    <text evidence="1">The sequence shown here is derived from an EMBL/GenBank/DDBJ whole genome shotgun (WGS) entry which is preliminary data.</text>
</comment>
<gene>
    <name evidence="1" type="ORF">EUX98_g4725</name>
</gene>